<evidence type="ECO:0000313" key="2">
    <source>
        <dbReference type="Proteomes" id="UP000189299"/>
    </source>
</evidence>
<proteinExistence type="predicted"/>
<organism evidence="1 2">
    <name type="scientific">Enterococcus mundtii</name>
    <dbReference type="NCBI Taxonomy" id="53346"/>
    <lineage>
        <taxon>Bacteria</taxon>
        <taxon>Bacillati</taxon>
        <taxon>Bacillota</taxon>
        <taxon>Bacilli</taxon>
        <taxon>Lactobacillales</taxon>
        <taxon>Enterococcaceae</taxon>
        <taxon>Enterococcus</taxon>
    </lineage>
</organism>
<sequence length="103" mass="11350">MNELTMNIEKWAKNKGLDQAQPEKQMLKVIEELGEFGAGMARGNLEAVKDGIGDTLVTLIILAMQHGLTAEECLEQAWNEIKGRTGQMIDGVFVKSSDLEDSK</sequence>
<dbReference type="AlphaFoldDB" id="A0A1V2UIE9"/>
<gene>
    <name evidence="1" type="ORF">BTN92_08270</name>
</gene>
<accession>A0A1V2UIE9</accession>
<dbReference type="Proteomes" id="UP000189299">
    <property type="component" value="Unassembled WGS sequence"/>
</dbReference>
<name>A0A1V2UIE9_ENTMU</name>
<dbReference type="RefSeq" id="WP_077151586.1">
    <property type="nucleotide sequence ID" value="NZ_CABMMO010000007.1"/>
</dbReference>
<dbReference type="EMBL" id="MSTR01000007">
    <property type="protein sequence ID" value="ONN43056.1"/>
    <property type="molecule type" value="Genomic_DNA"/>
</dbReference>
<dbReference type="CDD" id="cd11540">
    <property type="entry name" value="NTP-PPase_u3"/>
    <property type="match status" value="1"/>
</dbReference>
<protein>
    <submittedName>
        <fullName evidence="1">Uncharacterized protein</fullName>
    </submittedName>
</protein>
<reference evidence="1 2" key="1">
    <citation type="submission" date="2016-12" db="EMBL/GenBank/DDBJ databases">
        <authorList>
            <person name="Song W.-J."/>
            <person name="Kurnit D.M."/>
        </authorList>
    </citation>
    <scope>NUCLEOTIDE SEQUENCE [LARGE SCALE GENOMIC DNA]</scope>
    <source>
        <strain evidence="1 2">CGB1038-1_S1</strain>
    </source>
</reference>
<dbReference type="STRING" id="53346.A5802_002023"/>
<dbReference type="OrthoDB" id="706686at2"/>
<dbReference type="SUPFAM" id="SSF101386">
    <property type="entry name" value="all-alpha NTP pyrophosphatases"/>
    <property type="match status" value="1"/>
</dbReference>
<dbReference type="Gene3D" id="1.10.287.1080">
    <property type="entry name" value="MazG-like"/>
    <property type="match status" value="1"/>
</dbReference>
<evidence type="ECO:0000313" key="1">
    <source>
        <dbReference type="EMBL" id="ONN43056.1"/>
    </source>
</evidence>
<comment type="caution">
    <text evidence="1">The sequence shown here is derived from an EMBL/GenBank/DDBJ whole genome shotgun (WGS) entry which is preliminary data.</text>
</comment>